<proteinExistence type="predicted"/>
<reference evidence="2 3" key="1">
    <citation type="submission" date="2019-06" db="EMBL/GenBank/DDBJ databases">
        <title>Whole genome sequence for Rhodospirillaceae sp. R148.</title>
        <authorList>
            <person name="Wang G."/>
        </authorList>
    </citation>
    <scope>NUCLEOTIDE SEQUENCE [LARGE SCALE GENOMIC DNA]</scope>
    <source>
        <strain evidence="2 3">R148</strain>
    </source>
</reference>
<evidence type="ECO:0000256" key="1">
    <source>
        <dbReference type="SAM" id="MobiDB-lite"/>
    </source>
</evidence>
<protein>
    <submittedName>
        <fullName evidence="2">Uncharacterized protein</fullName>
    </submittedName>
</protein>
<sequence length="176" mass="19535">MKAASLTSSLLVPKGAAIPTGVEPSNDSEAPQATSTQNEKIAAAVARPFHSSQRNSKPVVVAQQAKIMRMTSRRASKPTHKARLAGLGKTKMLKAQDSLEFILNRIQELGRGSQPHERAAYRALIHMIQRWAEPTDLFIDENLQMAERIGQDLADITRHINDVQHAYMNALFTERK</sequence>
<gene>
    <name evidence="2" type="ORF">FKG95_27250</name>
</gene>
<comment type="caution">
    <text evidence="2">The sequence shown here is derived from an EMBL/GenBank/DDBJ whole genome shotgun (WGS) entry which is preliminary data.</text>
</comment>
<evidence type="ECO:0000313" key="2">
    <source>
        <dbReference type="EMBL" id="TQV70820.1"/>
    </source>
</evidence>
<keyword evidence="3" id="KW-1185">Reference proteome</keyword>
<evidence type="ECO:0000313" key="3">
    <source>
        <dbReference type="Proteomes" id="UP000315252"/>
    </source>
</evidence>
<name>A0A545T0U1_9PROT</name>
<accession>A0A545T0U1</accession>
<feature type="region of interest" description="Disordered" evidence="1">
    <location>
        <begin position="16"/>
        <end position="39"/>
    </location>
</feature>
<feature type="compositionally biased region" description="Polar residues" evidence="1">
    <location>
        <begin position="23"/>
        <end position="39"/>
    </location>
</feature>
<dbReference type="EMBL" id="VHSH01000015">
    <property type="protein sequence ID" value="TQV70820.1"/>
    <property type="molecule type" value="Genomic_DNA"/>
</dbReference>
<dbReference type="AlphaFoldDB" id="A0A545T0U1"/>
<organism evidence="2 3">
    <name type="scientific">Denitrobaculum tricleocarpae</name>
    <dbReference type="NCBI Taxonomy" id="2591009"/>
    <lineage>
        <taxon>Bacteria</taxon>
        <taxon>Pseudomonadati</taxon>
        <taxon>Pseudomonadota</taxon>
        <taxon>Alphaproteobacteria</taxon>
        <taxon>Rhodospirillales</taxon>
        <taxon>Rhodospirillaceae</taxon>
        <taxon>Denitrobaculum</taxon>
    </lineage>
</organism>
<dbReference type="Proteomes" id="UP000315252">
    <property type="component" value="Unassembled WGS sequence"/>
</dbReference>
<dbReference type="RefSeq" id="WP_142899627.1">
    <property type="nucleotide sequence ID" value="NZ_ML660066.1"/>
</dbReference>
<dbReference type="OrthoDB" id="9991076at2"/>